<dbReference type="InterPro" id="IPR000160">
    <property type="entry name" value="GGDEF_dom"/>
</dbReference>
<dbReference type="InterPro" id="IPR029787">
    <property type="entry name" value="Nucleotide_cyclase"/>
</dbReference>
<dbReference type="EC" id="2.7.7.65" evidence="1"/>
<dbReference type="NCBIfam" id="TIGR00254">
    <property type="entry name" value="GGDEF"/>
    <property type="match status" value="1"/>
</dbReference>
<dbReference type="Gene3D" id="3.40.190.10">
    <property type="entry name" value="Periplasmic binding protein-like II"/>
    <property type="match status" value="2"/>
</dbReference>
<evidence type="ECO:0000313" key="5">
    <source>
        <dbReference type="EMBL" id="QSX37752.1"/>
    </source>
</evidence>
<feature type="domain" description="GGDEF" evidence="4">
    <location>
        <begin position="338"/>
        <end position="467"/>
    </location>
</feature>
<dbReference type="InterPro" id="IPR050469">
    <property type="entry name" value="Diguanylate_Cyclase"/>
</dbReference>
<dbReference type="CDD" id="cd01949">
    <property type="entry name" value="GGDEF"/>
    <property type="match status" value="1"/>
</dbReference>
<dbReference type="SUPFAM" id="SSF53850">
    <property type="entry name" value="Periplasmic binding protein-like II"/>
    <property type="match status" value="1"/>
</dbReference>
<dbReference type="SUPFAM" id="SSF55073">
    <property type="entry name" value="Nucleotide cyclase"/>
    <property type="match status" value="1"/>
</dbReference>
<comment type="catalytic activity">
    <reaction evidence="2">
        <text>2 GTP = 3',3'-c-di-GMP + 2 diphosphate</text>
        <dbReference type="Rhea" id="RHEA:24898"/>
        <dbReference type="ChEBI" id="CHEBI:33019"/>
        <dbReference type="ChEBI" id="CHEBI:37565"/>
        <dbReference type="ChEBI" id="CHEBI:58805"/>
        <dbReference type="EC" id="2.7.7.65"/>
    </reaction>
</comment>
<evidence type="ECO:0000259" key="4">
    <source>
        <dbReference type="PROSITE" id="PS50887"/>
    </source>
</evidence>
<reference evidence="5 6" key="1">
    <citation type="submission" date="2021-03" db="EMBL/GenBank/DDBJ databases">
        <title>Novel species identification of genus Shewanella.</title>
        <authorList>
            <person name="Liu G."/>
            <person name="Zhang Q."/>
        </authorList>
    </citation>
    <scope>NUCLEOTIDE SEQUENCE [LARGE SCALE GENOMIC DNA]</scope>
    <source>
        <strain evidence="5 6">FJAT-52962</strain>
    </source>
</reference>
<feature type="coiled-coil region" evidence="3">
    <location>
        <begin position="276"/>
        <end position="303"/>
    </location>
</feature>
<proteinExistence type="predicted"/>
<dbReference type="Pfam" id="PF00497">
    <property type="entry name" value="SBP_bac_3"/>
    <property type="match status" value="1"/>
</dbReference>
<evidence type="ECO:0000313" key="6">
    <source>
        <dbReference type="Proteomes" id="UP000663207"/>
    </source>
</evidence>
<dbReference type="RefSeq" id="WP_207380931.1">
    <property type="nucleotide sequence ID" value="NZ_CP071502.1"/>
</dbReference>
<dbReference type="PROSITE" id="PS50887">
    <property type="entry name" value="GGDEF"/>
    <property type="match status" value="1"/>
</dbReference>
<sequence>MGWRGRLMACVLLFVPVMAMGAQPRHIRVCVDPDWLPFEALHEGRHIGISSDYLRYVADYLGFSIELIPTSSWQDTLELLKRGGCQLSPMLNKTRERNAYLRFSDVYFRSPNVLVSTKEQPFLQSFEQIGDRSVAVPRGYRLQEYVKSYYPRVRLRLVSSEREGLAAVATGKADLYVGAMFSVNAQIQDSGFSNLKIAGWGGPEDELRMAVIPELEPMLQDINTALANISDQQRLAFYQKWNNIQVIDETDYGLLYWGLGLAFLSSLLLFMRNQIISRYNSELMSKNQQLEQMREDLQASNRELAFLSWHDPLTRLYNRHYVNQWIDDNPATLAGRHYPICLMIIDVDFFKEINDEHGHNTGDQVLVELASVLQLQLQQDDILARWGGEEFVIVCQRCSPEQGVARAEALLAAVTAKQFCKGISLGCSVGLAVLRPDESMLSCLERADKALYQAKSEGRHRAIMAFD</sequence>
<gene>
    <name evidence="5" type="ORF">JYB85_02605</name>
</gene>
<keyword evidence="6" id="KW-1185">Reference proteome</keyword>
<dbReference type="PANTHER" id="PTHR45138">
    <property type="entry name" value="REGULATORY COMPONENTS OF SENSORY TRANSDUCTION SYSTEM"/>
    <property type="match status" value="1"/>
</dbReference>
<evidence type="ECO:0000256" key="3">
    <source>
        <dbReference type="SAM" id="Coils"/>
    </source>
</evidence>
<dbReference type="PANTHER" id="PTHR45138:SF9">
    <property type="entry name" value="DIGUANYLATE CYCLASE DGCM-RELATED"/>
    <property type="match status" value="1"/>
</dbReference>
<dbReference type="SMART" id="SM00267">
    <property type="entry name" value="GGDEF"/>
    <property type="match status" value="1"/>
</dbReference>
<dbReference type="InterPro" id="IPR043128">
    <property type="entry name" value="Rev_trsase/Diguanyl_cyclase"/>
</dbReference>
<dbReference type="InterPro" id="IPR001638">
    <property type="entry name" value="Solute-binding_3/MltF_N"/>
</dbReference>
<protein>
    <recommendedName>
        <fullName evidence="1">diguanylate cyclase</fullName>
        <ecNumber evidence="1">2.7.7.65</ecNumber>
    </recommendedName>
</protein>
<dbReference type="Gene3D" id="3.30.70.270">
    <property type="match status" value="1"/>
</dbReference>
<name>A0ABX7R1R4_9GAMM</name>
<accession>A0ABX7R1R4</accession>
<organism evidence="5 6">
    <name type="scientific">Shewanella sedimentimangrovi</name>
    <dbReference type="NCBI Taxonomy" id="2814293"/>
    <lineage>
        <taxon>Bacteria</taxon>
        <taxon>Pseudomonadati</taxon>
        <taxon>Pseudomonadota</taxon>
        <taxon>Gammaproteobacteria</taxon>
        <taxon>Alteromonadales</taxon>
        <taxon>Shewanellaceae</taxon>
        <taxon>Shewanella</taxon>
    </lineage>
</organism>
<dbReference type="EMBL" id="CP071502">
    <property type="protein sequence ID" value="QSX37752.1"/>
    <property type="molecule type" value="Genomic_DNA"/>
</dbReference>
<evidence type="ECO:0000256" key="1">
    <source>
        <dbReference type="ARBA" id="ARBA00012528"/>
    </source>
</evidence>
<evidence type="ECO:0000256" key="2">
    <source>
        <dbReference type="ARBA" id="ARBA00034247"/>
    </source>
</evidence>
<dbReference type="Proteomes" id="UP000663207">
    <property type="component" value="Chromosome"/>
</dbReference>
<dbReference type="SMART" id="SM00062">
    <property type="entry name" value="PBPb"/>
    <property type="match status" value="1"/>
</dbReference>
<dbReference type="CDD" id="cd13708">
    <property type="entry name" value="PBP2_BvgS_like_1"/>
    <property type="match status" value="1"/>
</dbReference>
<dbReference type="Pfam" id="PF00990">
    <property type="entry name" value="GGDEF"/>
    <property type="match status" value="1"/>
</dbReference>
<keyword evidence="3" id="KW-0175">Coiled coil</keyword>